<keyword evidence="3" id="KW-1185">Reference proteome</keyword>
<comment type="caution">
    <text evidence="2">The sequence shown here is derived from an EMBL/GenBank/DDBJ whole genome shotgun (WGS) entry which is preliminary data.</text>
</comment>
<sequence length="129" mass="14543">MMMPEINVKWRPFFCVSGSWRSLESISKDIATSIGAGMIPRAIVKIYLELEKLRVLLTLPGVDMPRILLKERGAFGNGDTGSRWWTDWIGKKSDSSCKISNETVAGIETLLHSNYYTTSDCCVKFLLSY</sequence>
<dbReference type="AlphaFoldDB" id="A0A5N6P202"/>
<feature type="domain" description="Ycf2 N-terminal" evidence="1">
    <location>
        <begin position="77"/>
        <end position="110"/>
    </location>
</feature>
<gene>
    <name evidence="2" type="ORF">E3N88_14542</name>
</gene>
<proteinExistence type="predicted"/>
<reference evidence="2 3" key="1">
    <citation type="submission" date="2019-05" db="EMBL/GenBank/DDBJ databases">
        <title>Mikania micrantha, genome provides insights into the molecular mechanism of rapid growth.</title>
        <authorList>
            <person name="Liu B."/>
        </authorList>
    </citation>
    <scope>NUCLEOTIDE SEQUENCE [LARGE SCALE GENOMIC DNA]</scope>
    <source>
        <strain evidence="2">NLD-2019</strain>
        <tissue evidence="2">Leaf</tissue>
    </source>
</reference>
<evidence type="ECO:0000259" key="1">
    <source>
        <dbReference type="Pfam" id="PF05695"/>
    </source>
</evidence>
<accession>A0A5N6P202</accession>
<evidence type="ECO:0000313" key="2">
    <source>
        <dbReference type="EMBL" id="KAD5803182.1"/>
    </source>
</evidence>
<organism evidence="2 3">
    <name type="scientific">Mikania micrantha</name>
    <name type="common">bitter vine</name>
    <dbReference type="NCBI Taxonomy" id="192012"/>
    <lineage>
        <taxon>Eukaryota</taxon>
        <taxon>Viridiplantae</taxon>
        <taxon>Streptophyta</taxon>
        <taxon>Embryophyta</taxon>
        <taxon>Tracheophyta</taxon>
        <taxon>Spermatophyta</taxon>
        <taxon>Magnoliopsida</taxon>
        <taxon>eudicotyledons</taxon>
        <taxon>Gunneridae</taxon>
        <taxon>Pentapetalae</taxon>
        <taxon>asterids</taxon>
        <taxon>campanulids</taxon>
        <taxon>Asterales</taxon>
        <taxon>Asteraceae</taxon>
        <taxon>Asteroideae</taxon>
        <taxon>Heliantheae alliance</taxon>
        <taxon>Eupatorieae</taxon>
        <taxon>Mikania</taxon>
    </lineage>
</organism>
<dbReference type="InterPro" id="IPR056777">
    <property type="entry name" value="Ycf2_N"/>
</dbReference>
<dbReference type="EMBL" id="SZYD01000007">
    <property type="protein sequence ID" value="KAD5803182.1"/>
    <property type="molecule type" value="Genomic_DNA"/>
</dbReference>
<dbReference type="Proteomes" id="UP000326396">
    <property type="component" value="Linkage Group LG15"/>
</dbReference>
<evidence type="ECO:0000313" key="3">
    <source>
        <dbReference type="Proteomes" id="UP000326396"/>
    </source>
</evidence>
<name>A0A5N6P202_9ASTR</name>
<protein>
    <recommendedName>
        <fullName evidence="1">Ycf2 N-terminal domain-containing protein</fullName>
    </recommendedName>
</protein>
<dbReference type="Pfam" id="PF05695">
    <property type="entry name" value="Ycf2"/>
    <property type="match status" value="1"/>
</dbReference>